<dbReference type="HOGENOM" id="CLU_905009_0_0_2"/>
<name>A0A075WBU0_ARCFL</name>
<accession>A0A075WBU0</accession>
<sequence length="298" mass="33494">MFLNSSEIEKKIRVMRKSIENLGISEELRGYAWDRPPVEPINGVRVSVSDLNGFCPTRRDIYLKYVLKEKPQVNAYMLRGLACHKVIRETITALKKAVYSGCESGEEIIDNFYGDVSIPEKICGDIGVKPDYCIRLYRVLVIQAAAKVDEVLSKYPDADAENIVGLAFPPFMERKIDGSPVGLSKNLSLDVFTPHSIIMDFKTGVEKYEHMLSLTGYALALEADDETDINFGFVIYIRFGRSVQFVQKEFVVGDELRREFIEVRDEIAELIESGIDPGKPAQCPKYCSFSGVCNEGSC</sequence>
<reference evidence="1 2" key="1">
    <citation type="submission" date="2013-07" db="EMBL/GenBank/DDBJ databases">
        <title>Genome of Archaeoglobus fulgidus.</title>
        <authorList>
            <person name="Fiebig A."/>
            <person name="Birkeland N.-K."/>
        </authorList>
    </citation>
    <scope>NUCLEOTIDE SEQUENCE [LARGE SCALE GENOMIC DNA]</scope>
    <source>
        <strain evidence="1 2">DSM 8774</strain>
    </source>
</reference>
<organism evidence="1 2">
    <name type="scientific">Archaeoglobus fulgidus DSM 8774</name>
    <dbReference type="NCBI Taxonomy" id="1344584"/>
    <lineage>
        <taxon>Archaea</taxon>
        <taxon>Methanobacteriati</taxon>
        <taxon>Methanobacteriota</taxon>
        <taxon>Archaeoglobi</taxon>
        <taxon>Archaeoglobales</taxon>
        <taxon>Archaeoglobaceae</taxon>
        <taxon>Archaeoglobus</taxon>
    </lineage>
</organism>
<dbReference type="KEGG" id="afg:AFULGI_00006250"/>
<proteinExistence type="predicted"/>
<evidence type="ECO:0000313" key="1">
    <source>
        <dbReference type="EMBL" id="AIG97426.1"/>
    </source>
</evidence>
<dbReference type="AlphaFoldDB" id="A0A075WBU0"/>
<dbReference type="Pfam" id="PF06023">
    <property type="entry name" value="Csa1"/>
    <property type="match status" value="1"/>
</dbReference>
<dbReference type="InterPro" id="IPR009260">
    <property type="entry name" value="CRISPR-ass_Csa1"/>
</dbReference>
<evidence type="ECO:0000313" key="2">
    <source>
        <dbReference type="Proteomes" id="UP000028501"/>
    </source>
</evidence>
<dbReference type="NCBIfam" id="TIGR01896">
    <property type="entry name" value="cas_AF1879"/>
    <property type="match status" value="1"/>
</dbReference>
<dbReference type="Gene3D" id="3.90.320.10">
    <property type="match status" value="1"/>
</dbReference>
<protein>
    <submittedName>
        <fullName evidence="1">CRISPR-associated protein Cas4/Csa1, subtype I-A/APERN</fullName>
    </submittedName>
</protein>
<dbReference type="EMBL" id="CP006577">
    <property type="protein sequence ID" value="AIG97426.1"/>
    <property type="molecule type" value="Genomic_DNA"/>
</dbReference>
<dbReference type="Proteomes" id="UP000028501">
    <property type="component" value="Chromosome"/>
</dbReference>
<dbReference type="InterPro" id="IPR011604">
    <property type="entry name" value="PDDEXK-like_dom_sf"/>
</dbReference>
<gene>
    <name evidence="1" type="ORF">AFULGI_00006250</name>
</gene>